<reference evidence="8 9" key="1">
    <citation type="submission" date="2016-01" db="EMBL/GenBank/DDBJ databases">
        <title>Janibacter melonis strain CD11_4 genome sequencing and assembly.</title>
        <authorList>
            <person name="Nair G.R."/>
            <person name="Kaur G."/>
            <person name="Chander A.M."/>
            <person name="Mayilraj S."/>
        </authorList>
    </citation>
    <scope>NUCLEOTIDE SEQUENCE [LARGE SCALE GENOMIC DNA]</scope>
    <source>
        <strain evidence="8 9">CD11-4</strain>
    </source>
</reference>
<dbReference type="GO" id="GO:0006352">
    <property type="term" value="P:DNA-templated transcription initiation"/>
    <property type="evidence" value="ECO:0007669"/>
    <property type="project" value="InterPro"/>
</dbReference>
<dbReference type="InterPro" id="IPR013325">
    <property type="entry name" value="RNA_pol_sigma_r2"/>
</dbReference>
<dbReference type="InterPro" id="IPR014284">
    <property type="entry name" value="RNA_pol_sigma-70_dom"/>
</dbReference>
<evidence type="ECO:0008006" key="10">
    <source>
        <dbReference type="Google" id="ProtNLM"/>
    </source>
</evidence>
<evidence type="ECO:0000256" key="4">
    <source>
        <dbReference type="ARBA" id="ARBA00023125"/>
    </source>
</evidence>
<evidence type="ECO:0000259" key="7">
    <source>
        <dbReference type="Pfam" id="PF08281"/>
    </source>
</evidence>
<gene>
    <name evidence="8" type="ORF">AWH69_02080</name>
</gene>
<organism evidence="8 9">
    <name type="scientific">Janibacter melonis</name>
    <dbReference type="NCBI Taxonomy" id="262209"/>
    <lineage>
        <taxon>Bacteria</taxon>
        <taxon>Bacillati</taxon>
        <taxon>Actinomycetota</taxon>
        <taxon>Actinomycetes</taxon>
        <taxon>Micrococcales</taxon>
        <taxon>Intrasporangiaceae</taxon>
        <taxon>Janibacter</taxon>
    </lineage>
</organism>
<dbReference type="InterPro" id="IPR014325">
    <property type="entry name" value="RNA_pol_sigma-E_actinobac"/>
</dbReference>
<dbReference type="EMBL" id="LQZG01000001">
    <property type="protein sequence ID" value="OAB89082.1"/>
    <property type="molecule type" value="Genomic_DNA"/>
</dbReference>
<dbReference type="AlphaFoldDB" id="A0A176QHD0"/>
<evidence type="ECO:0000259" key="6">
    <source>
        <dbReference type="Pfam" id="PF04542"/>
    </source>
</evidence>
<evidence type="ECO:0000256" key="1">
    <source>
        <dbReference type="ARBA" id="ARBA00010641"/>
    </source>
</evidence>
<sequence>MAPQERAETASVEAFVAARGEQLLRLAYLVTGSHADAEDLLQDTLADVHRKWDRVRASDHPYAYVRTMLNHRHISGRRRKWHGEHPTDPADVVALDRRASDPTSAVAEHDELWHLLATLPPRMRTVLVLRYFEDLDDVEIARTLGIAVSSVRASASRALAVLRTKGVSR</sequence>
<feature type="domain" description="RNA polymerase sigma factor 70 region 4 type 2" evidence="7">
    <location>
        <begin position="110"/>
        <end position="160"/>
    </location>
</feature>
<dbReference type="InterPro" id="IPR039425">
    <property type="entry name" value="RNA_pol_sigma-70-like"/>
</dbReference>
<dbReference type="Pfam" id="PF08281">
    <property type="entry name" value="Sigma70_r4_2"/>
    <property type="match status" value="1"/>
</dbReference>
<dbReference type="PANTHER" id="PTHR43133:SF50">
    <property type="entry name" value="ECF RNA POLYMERASE SIGMA FACTOR SIGM"/>
    <property type="match status" value="1"/>
</dbReference>
<evidence type="ECO:0000256" key="5">
    <source>
        <dbReference type="ARBA" id="ARBA00023163"/>
    </source>
</evidence>
<evidence type="ECO:0000256" key="2">
    <source>
        <dbReference type="ARBA" id="ARBA00023015"/>
    </source>
</evidence>
<dbReference type="NCBIfam" id="TIGR02983">
    <property type="entry name" value="SigE-fam_strep"/>
    <property type="match status" value="1"/>
</dbReference>
<dbReference type="STRING" id="262209.AWH69_02080"/>
<evidence type="ECO:0000313" key="9">
    <source>
        <dbReference type="Proteomes" id="UP000076976"/>
    </source>
</evidence>
<dbReference type="SUPFAM" id="SSF88659">
    <property type="entry name" value="Sigma3 and sigma4 domains of RNA polymerase sigma factors"/>
    <property type="match status" value="1"/>
</dbReference>
<keyword evidence="3" id="KW-0731">Sigma factor</keyword>
<dbReference type="GO" id="GO:0003677">
    <property type="term" value="F:DNA binding"/>
    <property type="evidence" value="ECO:0007669"/>
    <property type="project" value="UniProtKB-KW"/>
</dbReference>
<dbReference type="RefSeq" id="WP_068272275.1">
    <property type="nucleotide sequence ID" value="NZ_LQZG01000001.1"/>
</dbReference>
<dbReference type="Gene3D" id="1.10.1740.10">
    <property type="match status" value="1"/>
</dbReference>
<accession>A0A176QHD0</accession>
<dbReference type="InterPro" id="IPR036388">
    <property type="entry name" value="WH-like_DNA-bd_sf"/>
</dbReference>
<dbReference type="NCBIfam" id="TIGR02937">
    <property type="entry name" value="sigma70-ECF"/>
    <property type="match status" value="1"/>
</dbReference>
<comment type="caution">
    <text evidence="8">The sequence shown here is derived from an EMBL/GenBank/DDBJ whole genome shotgun (WGS) entry which is preliminary data.</text>
</comment>
<evidence type="ECO:0000256" key="3">
    <source>
        <dbReference type="ARBA" id="ARBA00023082"/>
    </source>
</evidence>
<protein>
    <recommendedName>
        <fullName evidence="10">SigE family RNA polymerase sigma factor</fullName>
    </recommendedName>
</protein>
<keyword evidence="9" id="KW-1185">Reference proteome</keyword>
<dbReference type="InterPro" id="IPR013249">
    <property type="entry name" value="RNA_pol_sigma70_r4_t2"/>
</dbReference>
<dbReference type="CDD" id="cd06171">
    <property type="entry name" value="Sigma70_r4"/>
    <property type="match status" value="1"/>
</dbReference>
<comment type="similarity">
    <text evidence="1">Belongs to the sigma-70 factor family. ECF subfamily.</text>
</comment>
<name>A0A176QHD0_9MICO</name>
<dbReference type="SUPFAM" id="SSF88946">
    <property type="entry name" value="Sigma2 domain of RNA polymerase sigma factors"/>
    <property type="match status" value="1"/>
</dbReference>
<dbReference type="InterPro" id="IPR013324">
    <property type="entry name" value="RNA_pol_sigma_r3/r4-like"/>
</dbReference>
<keyword evidence="4" id="KW-0238">DNA-binding</keyword>
<keyword evidence="5" id="KW-0804">Transcription</keyword>
<dbReference type="Pfam" id="PF04542">
    <property type="entry name" value="Sigma70_r2"/>
    <property type="match status" value="1"/>
</dbReference>
<dbReference type="GO" id="GO:0016987">
    <property type="term" value="F:sigma factor activity"/>
    <property type="evidence" value="ECO:0007669"/>
    <property type="project" value="UniProtKB-KW"/>
</dbReference>
<feature type="domain" description="RNA polymerase sigma-70 region 2" evidence="6">
    <location>
        <begin position="18"/>
        <end position="81"/>
    </location>
</feature>
<dbReference type="Proteomes" id="UP000076976">
    <property type="component" value="Unassembled WGS sequence"/>
</dbReference>
<proteinExistence type="inferred from homology"/>
<keyword evidence="2" id="KW-0805">Transcription regulation</keyword>
<dbReference type="Gene3D" id="1.10.10.10">
    <property type="entry name" value="Winged helix-like DNA-binding domain superfamily/Winged helix DNA-binding domain"/>
    <property type="match status" value="1"/>
</dbReference>
<dbReference type="PANTHER" id="PTHR43133">
    <property type="entry name" value="RNA POLYMERASE ECF-TYPE SIGMA FACTO"/>
    <property type="match status" value="1"/>
</dbReference>
<dbReference type="InterPro" id="IPR007627">
    <property type="entry name" value="RNA_pol_sigma70_r2"/>
</dbReference>
<evidence type="ECO:0000313" key="8">
    <source>
        <dbReference type="EMBL" id="OAB89082.1"/>
    </source>
</evidence>